<evidence type="ECO:0000313" key="1">
    <source>
        <dbReference type="EMBL" id="CAB4951922.1"/>
    </source>
</evidence>
<gene>
    <name evidence="1" type="ORF">UFOPK3564_03539</name>
</gene>
<name>A0A6J7KCH4_9ZZZZ</name>
<protein>
    <submittedName>
        <fullName evidence="1">Unannotated protein</fullName>
    </submittedName>
</protein>
<reference evidence="1" key="1">
    <citation type="submission" date="2020-05" db="EMBL/GenBank/DDBJ databases">
        <authorList>
            <person name="Chiriac C."/>
            <person name="Salcher M."/>
            <person name="Ghai R."/>
            <person name="Kavagutti S V."/>
        </authorList>
    </citation>
    <scope>NUCLEOTIDE SEQUENCE</scope>
</reference>
<sequence>MSVEWFDLAQRLYAAEKMQPVPRLAHATFKPSRAAVAVRAVTRGTTLAVSVARDGCTEESAHDTEALALLARNGATTVGTAEPAMLLTDDAATIPSLLALARAHAHHPDPNIAGAAAMIGWWADRADHPGTSAVIDLVAASSSRLVLGTAPDAERAARTWRSWLGITDESVAGLHEWAACIATGSLLPLLDPIHDDDRYSWDRTLSATTAGHDWSRPDNSASAAMGLRTRCDAADLKAAALLSDPLWRVRALHTGHVAQGIASVAAPPTGSRRRNVSVSVTCDRLDSRMRVDSAVTGWVGSPLDQPFERFSADVTSAQVVNGKLTLGLGSVGAHAPNDGDQVTLMPQPPSPTTMRAGRARYWNLYRARRSWLSTGQAPSAVRREVPLDVLIAGAEDARDH</sequence>
<proteinExistence type="predicted"/>
<organism evidence="1">
    <name type="scientific">freshwater metagenome</name>
    <dbReference type="NCBI Taxonomy" id="449393"/>
    <lineage>
        <taxon>unclassified sequences</taxon>
        <taxon>metagenomes</taxon>
        <taxon>ecological metagenomes</taxon>
    </lineage>
</organism>
<dbReference type="AlphaFoldDB" id="A0A6J7KCH4"/>
<dbReference type="EMBL" id="CAFBMK010000353">
    <property type="protein sequence ID" value="CAB4951922.1"/>
    <property type="molecule type" value="Genomic_DNA"/>
</dbReference>
<accession>A0A6J7KCH4</accession>